<dbReference type="RefSeq" id="WP_151624120.1">
    <property type="nucleotide sequence ID" value="NZ_WBPG01000004.1"/>
</dbReference>
<sequence length="177" mass="19464">MALVVPTFLDVMRPILYLGALVLFPSITFCLVMILRDVFNDSAYNYSFKREKRNKEDISYAKEPVYVVDHREENENKYSKGDSEMMKRVFKQNNSVSINQSGSNSYQREMSKKSNKRTSSSGSSSSNNSSVLLGMAVGLAVASSYYSDSGSSSSSSSYDSGSSCSHDSGSSFDCGGW</sequence>
<organism evidence="3 4">
    <name type="scientific">Bacillus luti</name>
    <dbReference type="NCBI Taxonomy" id="2026191"/>
    <lineage>
        <taxon>Bacteria</taxon>
        <taxon>Bacillati</taxon>
        <taxon>Bacillota</taxon>
        <taxon>Bacilli</taxon>
        <taxon>Bacillales</taxon>
        <taxon>Bacillaceae</taxon>
        <taxon>Bacillus</taxon>
        <taxon>Bacillus cereus group</taxon>
    </lineage>
</organism>
<proteinExistence type="predicted"/>
<feature type="region of interest" description="Disordered" evidence="1">
    <location>
        <begin position="145"/>
        <end position="177"/>
    </location>
</feature>
<feature type="transmembrane region" description="Helical" evidence="2">
    <location>
        <begin position="15"/>
        <end position="35"/>
    </location>
</feature>
<feature type="region of interest" description="Disordered" evidence="1">
    <location>
        <begin position="93"/>
        <end position="128"/>
    </location>
</feature>
<protein>
    <submittedName>
        <fullName evidence="3">Uncharacterized protein</fullName>
    </submittedName>
</protein>
<feature type="compositionally biased region" description="Low complexity" evidence="1">
    <location>
        <begin position="117"/>
        <end position="128"/>
    </location>
</feature>
<dbReference type="EMBL" id="WBPG01000004">
    <property type="protein sequence ID" value="KAB2445233.1"/>
    <property type="molecule type" value="Genomic_DNA"/>
</dbReference>
<keyword evidence="2" id="KW-0472">Membrane</keyword>
<evidence type="ECO:0000313" key="4">
    <source>
        <dbReference type="Proteomes" id="UP000470409"/>
    </source>
</evidence>
<dbReference type="Proteomes" id="UP000470409">
    <property type="component" value="Unassembled WGS sequence"/>
</dbReference>
<dbReference type="AlphaFoldDB" id="A0A7V7SBA9"/>
<name>A0A7V7SBA9_9BACI</name>
<feature type="compositionally biased region" description="Polar residues" evidence="1">
    <location>
        <begin position="93"/>
        <end position="108"/>
    </location>
</feature>
<evidence type="ECO:0000313" key="3">
    <source>
        <dbReference type="EMBL" id="KAB2445233.1"/>
    </source>
</evidence>
<feature type="compositionally biased region" description="Low complexity" evidence="1">
    <location>
        <begin position="145"/>
        <end position="171"/>
    </location>
</feature>
<gene>
    <name evidence="3" type="ORF">F8163_02720</name>
</gene>
<evidence type="ECO:0000256" key="2">
    <source>
        <dbReference type="SAM" id="Phobius"/>
    </source>
</evidence>
<accession>A0A7V7SBA9</accession>
<keyword evidence="2" id="KW-1133">Transmembrane helix</keyword>
<comment type="caution">
    <text evidence="3">The sequence shown here is derived from an EMBL/GenBank/DDBJ whole genome shotgun (WGS) entry which is preliminary data.</text>
</comment>
<reference evidence="3 4" key="1">
    <citation type="submission" date="2019-10" db="EMBL/GenBank/DDBJ databases">
        <title>Bacillus from the desert of Cuatro Cinegas, Coahuila.</title>
        <authorList>
            <person name="Olmedo-Alvarez G."/>
            <person name="Saldana S."/>
            <person name="Barcelo D."/>
        </authorList>
    </citation>
    <scope>NUCLEOTIDE SEQUENCE [LARGE SCALE GENOMIC DNA]</scope>
    <source>
        <strain evidence="3 4">CH155b_5T</strain>
    </source>
</reference>
<evidence type="ECO:0000256" key="1">
    <source>
        <dbReference type="SAM" id="MobiDB-lite"/>
    </source>
</evidence>
<keyword evidence="2" id="KW-0812">Transmembrane</keyword>